<keyword evidence="10 14" id="KW-0472">Membrane</keyword>
<reference evidence="17" key="1">
    <citation type="submission" date="2020-12" db="EMBL/GenBank/DDBJ databases">
        <authorList>
            <person name="Iha C."/>
        </authorList>
    </citation>
    <scope>NUCLEOTIDE SEQUENCE</scope>
</reference>
<evidence type="ECO:0000259" key="16">
    <source>
        <dbReference type="Pfam" id="PF01529"/>
    </source>
</evidence>
<evidence type="ECO:0000256" key="1">
    <source>
        <dbReference type="ARBA" id="ARBA00004127"/>
    </source>
</evidence>
<feature type="transmembrane region" description="Helical" evidence="14">
    <location>
        <begin position="273"/>
        <end position="291"/>
    </location>
</feature>
<evidence type="ECO:0000256" key="14">
    <source>
        <dbReference type="RuleBase" id="RU079119"/>
    </source>
</evidence>
<evidence type="ECO:0000256" key="11">
    <source>
        <dbReference type="ARBA" id="ARBA00023288"/>
    </source>
</evidence>
<dbReference type="EMBL" id="CAJHUC010001464">
    <property type="protein sequence ID" value="CAD7701229.1"/>
    <property type="molecule type" value="Genomic_DNA"/>
</dbReference>
<gene>
    <name evidence="17" type="ORF">OSTQU699_LOCUS6588</name>
</gene>
<dbReference type="InterPro" id="IPR001594">
    <property type="entry name" value="Palmitoyltrfase_DHHC"/>
</dbReference>
<evidence type="ECO:0000256" key="6">
    <source>
        <dbReference type="ARBA" id="ARBA00022737"/>
    </source>
</evidence>
<keyword evidence="18" id="KW-1185">Reference proteome</keyword>
<feature type="repeat" description="ANK" evidence="13">
    <location>
        <begin position="93"/>
        <end position="125"/>
    </location>
</feature>
<evidence type="ECO:0000313" key="18">
    <source>
        <dbReference type="Proteomes" id="UP000708148"/>
    </source>
</evidence>
<proteinExistence type="inferred from homology"/>
<dbReference type="Pfam" id="PF01529">
    <property type="entry name" value="DHHC"/>
    <property type="match status" value="1"/>
</dbReference>
<dbReference type="Pfam" id="PF12796">
    <property type="entry name" value="Ank_2"/>
    <property type="match status" value="2"/>
</dbReference>
<evidence type="ECO:0000256" key="8">
    <source>
        <dbReference type="ARBA" id="ARBA00023034"/>
    </source>
</evidence>
<dbReference type="PANTHER" id="PTHR24161:SF17">
    <property type="entry name" value="PALMITOYLTRANSFERASE"/>
    <property type="match status" value="1"/>
</dbReference>
<feature type="transmembrane region" description="Helical" evidence="14">
    <location>
        <begin position="460"/>
        <end position="483"/>
    </location>
</feature>
<keyword evidence="8" id="KW-0333">Golgi apparatus</keyword>
<dbReference type="GO" id="GO:0019706">
    <property type="term" value="F:protein-cysteine S-palmitoyltransferase activity"/>
    <property type="evidence" value="ECO:0007669"/>
    <property type="project" value="UniProtKB-EC"/>
</dbReference>
<feature type="repeat" description="ANK" evidence="13">
    <location>
        <begin position="160"/>
        <end position="192"/>
    </location>
</feature>
<evidence type="ECO:0000256" key="10">
    <source>
        <dbReference type="ARBA" id="ARBA00023136"/>
    </source>
</evidence>
<dbReference type="PROSITE" id="PS50216">
    <property type="entry name" value="DHHC"/>
    <property type="match status" value="1"/>
</dbReference>
<dbReference type="PANTHER" id="PTHR24161">
    <property type="entry name" value="ANK_REP_REGION DOMAIN-CONTAINING PROTEIN-RELATED"/>
    <property type="match status" value="1"/>
</dbReference>
<protein>
    <recommendedName>
        <fullName evidence="14">S-acyltransferase</fullName>
        <ecNumber evidence="14">2.3.1.225</ecNumber>
    </recommendedName>
    <alternativeName>
        <fullName evidence="14">Palmitoyltransferase</fullName>
    </alternativeName>
</protein>
<dbReference type="PROSITE" id="PS50088">
    <property type="entry name" value="ANK_REPEAT"/>
    <property type="match status" value="4"/>
</dbReference>
<evidence type="ECO:0000256" key="5">
    <source>
        <dbReference type="ARBA" id="ARBA00022692"/>
    </source>
</evidence>
<organism evidence="17 18">
    <name type="scientific">Ostreobium quekettii</name>
    <dbReference type="NCBI Taxonomy" id="121088"/>
    <lineage>
        <taxon>Eukaryota</taxon>
        <taxon>Viridiplantae</taxon>
        <taxon>Chlorophyta</taxon>
        <taxon>core chlorophytes</taxon>
        <taxon>Ulvophyceae</taxon>
        <taxon>TCBD clade</taxon>
        <taxon>Bryopsidales</taxon>
        <taxon>Ostreobineae</taxon>
        <taxon>Ostreobiaceae</taxon>
        <taxon>Ostreobium</taxon>
    </lineage>
</organism>
<dbReference type="SMART" id="SM00248">
    <property type="entry name" value="ANK"/>
    <property type="match status" value="6"/>
</dbReference>
<name>A0A8S1J221_9CHLO</name>
<feature type="repeat" description="ANK" evidence="13">
    <location>
        <begin position="193"/>
        <end position="218"/>
    </location>
</feature>
<evidence type="ECO:0000256" key="12">
    <source>
        <dbReference type="ARBA" id="ARBA00048048"/>
    </source>
</evidence>
<keyword evidence="9 13" id="KW-0040">ANK repeat</keyword>
<feature type="transmembrane region" description="Helical" evidence="14">
    <location>
        <begin position="419"/>
        <end position="440"/>
    </location>
</feature>
<comment type="subcellular location">
    <subcellularLocation>
        <location evidence="1">Endomembrane system</location>
        <topology evidence="1">Multi-pass membrane protein</topology>
    </subcellularLocation>
    <subcellularLocation>
        <location evidence="2">Golgi apparatus membrane</location>
    </subcellularLocation>
</comment>
<comment type="domain">
    <text evidence="14">The DHHC domain is required for palmitoyltransferase activity.</text>
</comment>
<dbReference type="Proteomes" id="UP000708148">
    <property type="component" value="Unassembled WGS sequence"/>
</dbReference>
<dbReference type="EC" id="2.3.1.225" evidence="14"/>
<keyword evidence="14" id="KW-0012">Acyltransferase</keyword>
<sequence>MVANHFDDPQATPAPSAERTEVDQAENIDSAWKACAYGDFEKLREFVKSDPECVHKPDDQGFSPLQWAALNNRVSVANFLLERGASPNSTDGTGQTALHWSAVRGALAVAEILLRAGARADITDSRGYTVWHVAAQYGQTAVIYHLALKWNLDVGVTDNDGRTPMHWAAYKGFADTIRLLLVLGASVSTVDKEGCTPLHWAAIRGQSEAATVLLQGGSKCVLSVQDALGATPAQLAFDRGHRYLGMHLLEQRQNQHRRGVCCKNRQLGKLVDLQLAPVIWALIVGLLLVFVKKVVWAPTFATVAVGMAFWSCMCVALATVGLFFLYKTTTADPGFIPVGCASDSRAQKGLGCGEDMEDLYRNLDSPVLWAGNWQQLCVTCKIVRPLRAKHCAVTDRCIEVFDHYCPWVGNAVGKGNRHYFLIFLWVELVAMVVSAIVAFVRLHQVMSMHHSHNPVNKTPPIGWVVGFLAVDIFVGISVAALAVTQASQVFRNLTTNEMANWYRYKYLRGDNGVFRNPFDRGCLLNCRDACLPSLTPKAPVSLDDLEMQPCLGNERGFRS</sequence>
<evidence type="ECO:0000256" key="9">
    <source>
        <dbReference type="ARBA" id="ARBA00023043"/>
    </source>
</evidence>
<keyword evidence="5 14" id="KW-0812">Transmembrane</keyword>
<keyword evidence="7 14" id="KW-1133">Transmembrane helix</keyword>
<evidence type="ECO:0000256" key="2">
    <source>
        <dbReference type="ARBA" id="ARBA00004394"/>
    </source>
</evidence>
<dbReference type="GO" id="GO:0000139">
    <property type="term" value="C:Golgi membrane"/>
    <property type="evidence" value="ECO:0007669"/>
    <property type="project" value="UniProtKB-SubCell"/>
</dbReference>
<feature type="transmembrane region" description="Helical" evidence="14">
    <location>
        <begin position="303"/>
        <end position="326"/>
    </location>
</feature>
<keyword evidence="6" id="KW-0677">Repeat</keyword>
<feature type="domain" description="Palmitoyltransferase DHHC" evidence="16">
    <location>
        <begin position="374"/>
        <end position="501"/>
    </location>
</feature>
<dbReference type="InterPro" id="IPR036770">
    <property type="entry name" value="Ankyrin_rpt-contain_sf"/>
</dbReference>
<dbReference type="InterPro" id="IPR002110">
    <property type="entry name" value="Ankyrin_rpt"/>
</dbReference>
<evidence type="ECO:0000256" key="15">
    <source>
        <dbReference type="SAM" id="MobiDB-lite"/>
    </source>
</evidence>
<feature type="region of interest" description="Disordered" evidence="15">
    <location>
        <begin position="1"/>
        <end position="23"/>
    </location>
</feature>
<evidence type="ECO:0000256" key="4">
    <source>
        <dbReference type="ARBA" id="ARBA00022679"/>
    </source>
</evidence>
<evidence type="ECO:0000256" key="3">
    <source>
        <dbReference type="ARBA" id="ARBA00008574"/>
    </source>
</evidence>
<comment type="catalytic activity">
    <reaction evidence="12 14">
        <text>L-cysteinyl-[protein] + hexadecanoyl-CoA = S-hexadecanoyl-L-cysteinyl-[protein] + CoA</text>
        <dbReference type="Rhea" id="RHEA:36683"/>
        <dbReference type="Rhea" id="RHEA-COMP:10131"/>
        <dbReference type="Rhea" id="RHEA-COMP:11032"/>
        <dbReference type="ChEBI" id="CHEBI:29950"/>
        <dbReference type="ChEBI" id="CHEBI:57287"/>
        <dbReference type="ChEBI" id="CHEBI:57379"/>
        <dbReference type="ChEBI" id="CHEBI:74151"/>
        <dbReference type="EC" id="2.3.1.225"/>
    </reaction>
</comment>
<dbReference type="Pfam" id="PF00023">
    <property type="entry name" value="Ank"/>
    <property type="match status" value="1"/>
</dbReference>
<dbReference type="Gene3D" id="1.25.40.20">
    <property type="entry name" value="Ankyrin repeat-containing domain"/>
    <property type="match status" value="2"/>
</dbReference>
<evidence type="ECO:0000256" key="13">
    <source>
        <dbReference type="PROSITE-ProRule" id="PRU00023"/>
    </source>
</evidence>
<dbReference type="FunFam" id="1.25.40.20:FF:000300">
    <property type="entry name" value="S-acyltransferase"/>
    <property type="match status" value="1"/>
</dbReference>
<keyword evidence="11" id="KW-0449">Lipoprotein</keyword>
<evidence type="ECO:0000313" key="17">
    <source>
        <dbReference type="EMBL" id="CAD7701229.1"/>
    </source>
</evidence>
<dbReference type="AlphaFoldDB" id="A0A8S1J221"/>
<comment type="similarity">
    <text evidence="3 14">Belongs to the DHHC palmitoyltransferase family.</text>
</comment>
<accession>A0A8S1J221</accession>
<dbReference type="SUPFAM" id="SSF48403">
    <property type="entry name" value="Ankyrin repeat"/>
    <property type="match status" value="1"/>
</dbReference>
<evidence type="ECO:0000256" key="7">
    <source>
        <dbReference type="ARBA" id="ARBA00022989"/>
    </source>
</evidence>
<keyword evidence="4 14" id="KW-0808">Transferase</keyword>
<comment type="caution">
    <text evidence="17">The sequence shown here is derived from an EMBL/GenBank/DDBJ whole genome shotgun (WGS) entry which is preliminary data.</text>
</comment>
<dbReference type="PROSITE" id="PS50297">
    <property type="entry name" value="ANK_REP_REGION"/>
    <property type="match status" value="4"/>
</dbReference>
<dbReference type="OrthoDB" id="331948at2759"/>
<feature type="repeat" description="ANK" evidence="13">
    <location>
        <begin position="60"/>
        <end position="92"/>
    </location>
</feature>